<dbReference type="OrthoDB" id="1143855at2"/>
<gene>
    <name evidence="2" type="ORF">C7S20_12100</name>
</gene>
<feature type="domain" description="Lipocalin-like" evidence="1">
    <location>
        <begin position="28"/>
        <end position="118"/>
    </location>
</feature>
<evidence type="ECO:0000259" key="1">
    <source>
        <dbReference type="Pfam" id="PF13648"/>
    </source>
</evidence>
<dbReference type="KEGG" id="grs:C7S20_12100"/>
<dbReference type="InterPro" id="IPR024311">
    <property type="entry name" value="Lipocalin-like"/>
</dbReference>
<evidence type="ECO:0000313" key="3">
    <source>
        <dbReference type="Proteomes" id="UP000241507"/>
    </source>
</evidence>
<sequence>MKKLLFIIAGFFLFSCGRQDPSEALKNINGYWQIDHVQIQKDSVIKYGFSQYIDYIKLSDSTGFRKKLEPDFSGKFRTTQNAEKIKPVIEDDKLFLHYSTPYDQWKEEVLEADEDELILKNRDGKIYYYKRYQPISLEEHEAKKE</sequence>
<organism evidence="2 3">
    <name type="scientific">Christiangramia fulva</name>
    <dbReference type="NCBI Taxonomy" id="2126553"/>
    <lineage>
        <taxon>Bacteria</taxon>
        <taxon>Pseudomonadati</taxon>
        <taxon>Bacteroidota</taxon>
        <taxon>Flavobacteriia</taxon>
        <taxon>Flavobacteriales</taxon>
        <taxon>Flavobacteriaceae</taxon>
        <taxon>Christiangramia</taxon>
    </lineage>
</organism>
<protein>
    <recommendedName>
        <fullName evidence="1">Lipocalin-like domain-containing protein</fullName>
    </recommendedName>
</protein>
<dbReference type="EMBL" id="CP028136">
    <property type="protein sequence ID" value="AVR45934.1"/>
    <property type="molecule type" value="Genomic_DNA"/>
</dbReference>
<keyword evidence="3" id="KW-1185">Reference proteome</keyword>
<accession>A0A2R3Z6U1</accession>
<dbReference type="PROSITE" id="PS51257">
    <property type="entry name" value="PROKAR_LIPOPROTEIN"/>
    <property type="match status" value="1"/>
</dbReference>
<dbReference type="Pfam" id="PF13648">
    <property type="entry name" value="Lipocalin_4"/>
    <property type="match status" value="1"/>
</dbReference>
<dbReference type="RefSeq" id="WP_107012709.1">
    <property type="nucleotide sequence ID" value="NZ_CP028136.1"/>
</dbReference>
<reference evidence="3" key="1">
    <citation type="submission" date="2018-03" db="EMBL/GenBank/DDBJ databases">
        <title>Gramella fulva sp. nov., isolated from a dry surface of tidal flat.</title>
        <authorList>
            <person name="Hwang S.H."/>
            <person name="Hwang W.M."/>
            <person name="Kang K."/>
            <person name="Ahn T.-Y."/>
        </authorList>
    </citation>
    <scope>NUCLEOTIDE SEQUENCE [LARGE SCALE GENOMIC DNA]</scope>
    <source>
        <strain evidence="3">SH35</strain>
    </source>
</reference>
<dbReference type="Proteomes" id="UP000241507">
    <property type="component" value="Chromosome"/>
</dbReference>
<name>A0A2R3Z6U1_9FLAO</name>
<proteinExistence type="predicted"/>
<evidence type="ECO:0000313" key="2">
    <source>
        <dbReference type="EMBL" id="AVR45934.1"/>
    </source>
</evidence>
<dbReference type="AlphaFoldDB" id="A0A2R3Z6U1"/>